<proteinExistence type="predicted"/>
<evidence type="ECO:0000313" key="5">
    <source>
        <dbReference type="RefSeq" id="XP_018020618.1"/>
    </source>
</evidence>
<dbReference type="RefSeq" id="XP_018020617.1">
    <property type="nucleotide sequence ID" value="XM_018165128.2"/>
</dbReference>
<evidence type="ECO:0000313" key="2">
    <source>
        <dbReference type="Proteomes" id="UP000694843"/>
    </source>
</evidence>
<dbReference type="Proteomes" id="UP000694843">
    <property type="component" value="Unplaced"/>
</dbReference>
<reference evidence="3 4" key="1">
    <citation type="submission" date="2025-04" db="UniProtKB">
        <authorList>
            <consortium name="RefSeq"/>
        </authorList>
    </citation>
    <scope>IDENTIFICATION</scope>
    <source>
        <tissue evidence="3 4">Whole organism</tissue>
    </source>
</reference>
<dbReference type="KEGG" id="hazt:108676986"/>
<dbReference type="GeneID" id="108676986"/>
<dbReference type="RefSeq" id="XP_018020616.1">
    <property type="nucleotide sequence ID" value="XM_018165127.2"/>
</dbReference>
<keyword evidence="2" id="KW-1185">Reference proteome</keyword>
<accession>A0A8B7P685</accession>
<protein>
    <submittedName>
        <fullName evidence="3 4">Uncharacterized protein LOC108676986 isoform X1</fullName>
    </submittedName>
</protein>
<dbReference type="AlphaFoldDB" id="A0A8B7P685"/>
<sequence length="427" mass="49279">MVIEIIMEDTKPVIQVSRARHGGHRERIFTEPVMQVLLEQLGLHYYKIRDHIEKPQTVVSEIADTINAKIPGLNLLPMQVYGRMINLQNTLRRYWESVSVGDYKKKPRYYDMLCKVFGTENNAAGAIRGEEYISSYKVTQQNDDLDGGSPNHITVELPEFFDATTLENRHYTMTTSSGAGPSTITTNEHVASRDDVWTPALTRTLMHAMEECLDMLRSRAEKVKAWKLITSAVNIHVSQHCESNPLTMYQVKVKVKRMIAAVRKYERQAARGQLFVDKPFYYDFIRTVFWREIRQYHGASPDENGEHSSPRHSGTAGPSSLGSSMQSFMRRTTAMLEESLQIQREMREEMRDYHSKIIEQLRNFNETYRMVAIQSIGSGARKRKLQEAEEEEYEVVEELMADDQSDLEEGIVEHDEFDEMHVTANIL</sequence>
<name>A0A8B7P685_HYAAZ</name>
<gene>
    <name evidence="3 4 5" type="primary">LOC108676986</name>
</gene>
<evidence type="ECO:0000313" key="3">
    <source>
        <dbReference type="RefSeq" id="XP_018020616.1"/>
    </source>
</evidence>
<dbReference type="OrthoDB" id="10352360at2759"/>
<feature type="region of interest" description="Disordered" evidence="1">
    <location>
        <begin position="300"/>
        <end position="324"/>
    </location>
</feature>
<evidence type="ECO:0000313" key="4">
    <source>
        <dbReference type="RefSeq" id="XP_018020617.1"/>
    </source>
</evidence>
<organism evidence="2 3">
    <name type="scientific">Hyalella azteca</name>
    <name type="common">Amphipod</name>
    <dbReference type="NCBI Taxonomy" id="294128"/>
    <lineage>
        <taxon>Eukaryota</taxon>
        <taxon>Metazoa</taxon>
        <taxon>Ecdysozoa</taxon>
        <taxon>Arthropoda</taxon>
        <taxon>Crustacea</taxon>
        <taxon>Multicrustacea</taxon>
        <taxon>Malacostraca</taxon>
        <taxon>Eumalacostraca</taxon>
        <taxon>Peracarida</taxon>
        <taxon>Amphipoda</taxon>
        <taxon>Senticaudata</taxon>
        <taxon>Talitrida</taxon>
        <taxon>Talitroidea</taxon>
        <taxon>Hyalellidae</taxon>
        <taxon>Hyalella</taxon>
    </lineage>
</organism>
<dbReference type="RefSeq" id="XP_018020618.1">
    <property type="nucleotide sequence ID" value="XM_018165129.2"/>
</dbReference>
<evidence type="ECO:0000256" key="1">
    <source>
        <dbReference type="SAM" id="MobiDB-lite"/>
    </source>
</evidence>